<keyword evidence="6 11" id="KW-0472">Membrane</keyword>
<evidence type="ECO:0000256" key="7">
    <source>
        <dbReference type="ARBA" id="ARBA00023157"/>
    </source>
</evidence>
<dbReference type="InterPro" id="IPR013106">
    <property type="entry name" value="Ig_V-set"/>
</dbReference>
<dbReference type="Gene3D" id="2.60.40.10">
    <property type="entry name" value="Immunoglobulins"/>
    <property type="match status" value="1"/>
</dbReference>
<dbReference type="SMART" id="SM00409">
    <property type="entry name" value="IG"/>
    <property type="match status" value="1"/>
</dbReference>
<protein>
    <submittedName>
        <fullName evidence="14">Myelin protein zero-like protein 2b</fullName>
    </submittedName>
</protein>
<dbReference type="GO" id="GO:0098609">
    <property type="term" value="P:cell-cell adhesion"/>
    <property type="evidence" value="ECO:0007669"/>
    <property type="project" value="TreeGrafter"/>
</dbReference>
<dbReference type="PANTHER" id="PTHR13869">
    <property type="entry name" value="MYELIN P0 RELATED"/>
    <property type="match status" value="1"/>
</dbReference>
<keyword evidence="5 11" id="KW-1133">Transmembrane helix</keyword>
<keyword evidence="3 11" id="KW-0812">Transmembrane</keyword>
<evidence type="ECO:0000256" key="2">
    <source>
        <dbReference type="ARBA" id="ARBA00007180"/>
    </source>
</evidence>
<dbReference type="Pfam" id="PF07686">
    <property type="entry name" value="V-set"/>
    <property type="match status" value="1"/>
</dbReference>
<dbReference type="InterPro" id="IPR013783">
    <property type="entry name" value="Ig-like_fold"/>
</dbReference>
<keyword evidence="7" id="KW-1015">Disulfide bond</keyword>
<accession>A0A6J2W2W3</accession>
<evidence type="ECO:0000256" key="11">
    <source>
        <dbReference type="SAM" id="Phobius"/>
    </source>
</evidence>
<dbReference type="FunFam" id="2.60.40.10:FF:000193">
    <property type="entry name" value="Myelin protein zero-like 1 like"/>
    <property type="match status" value="1"/>
</dbReference>
<dbReference type="PANTHER" id="PTHR13869:SF21">
    <property type="entry name" value="MYELIN PROTEIN ZERO-LIKE PROTEIN 2"/>
    <property type="match status" value="1"/>
</dbReference>
<gene>
    <name evidence="14" type="primary">mpzl2b</name>
</gene>
<dbReference type="CTD" id="336830"/>
<feature type="compositionally biased region" description="Acidic residues" evidence="10">
    <location>
        <begin position="220"/>
        <end position="257"/>
    </location>
</feature>
<evidence type="ECO:0000256" key="9">
    <source>
        <dbReference type="ARBA" id="ARBA00023319"/>
    </source>
</evidence>
<evidence type="ECO:0000256" key="3">
    <source>
        <dbReference type="ARBA" id="ARBA00022692"/>
    </source>
</evidence>
<feature type="transmembrane region" description="Helical" evidence="11">
    <location>
        <begin position="153"/>
        <end position="175"/>
    </location>
</feature>
<dbReference type="GO" id="GO:0005886">
    <property type="term" value="C:plasma membrane"/>
    <property type="evidence" value="ECO:0007669"/>
    <property type="project" value="TreeGrafter"/>
</dbReference>
<dbReference type="InParanoid" id="A0A6J2W2W3"/>
<keyword evidence="13" id="KW-1185">Reference proteome</keyword>
<name>A0A6J2W2W3_CHACN</name>
<dbReference type="RefSeq" id="XP_030638572.1">
    <property type="nucleotide sequence ID" value="XM_030782712.1"/>
</dbReference>
<dbReference type="InterPro" id="IPR000920">
    <property type="entry name" value="Myelin_P0-rel"/>
</dbReference>
<comment type="subcellular location">
    <subcellularLocation>
        <location evidence="1">Membrane</location>
        <topology evidence="1">Single-pass type I membrane protein</topology>
    </subcellularLocation>
</comment>
<dbReference type="GeneID" id="115819156"/>
<dbReference type="PROSITE" id="PS50835">
    <property type="entry name" value="IG_LIKE"/>
    <property type="match status" value="1"/>
</dbReference>
<dbReference type="SUPFAM" id="SSF48726">
    <property type="entry name" value="Immunoglobulin"/>
    <property type="match status" value="1"/>
</dbReference>
<comment type="similarity">
    <text evidence="2">Belongs to the myelin P0 protein family.</text>
</comment>
<feature type="domain" description="Ig-like" evidence="12">
    <location>
        <begin position="21"/>
        <end position="143"/>
    </location>
</feature>
<dbReference type="InterPro" id="IPR036179">
    <property type="entry name" value="Ig-like_dom_sf"/>
</dbReference>
<evidence type="ECO:0000256" key="10">
    <source>
        <dbReference type="SAM" id="MobiDB-lite"/>
    </source>
</evidence>
<evidence type="ECO:0000259" key="12">
    <source>
        <dbReference type="PROSITE" id="PS50835"/>
    </source>
</evidence>
<evidence type="ECO:0000256" key="1">
    <source>
        <dbReference type="ARBA" id="ARBA00004479"/>
    </source>
</evidence>
<keyword evidence="4" id="KW-0732">Signal</keyword>
<dbReference type="PRINTS" id="PR00213">
    <property type="entry name" value="MYELINP0"/>
</dbReference>
<dbReference type="InterPro" id="IPR007110">
    <property type="entry name" value="Ig-like_dom"/>
</dbReference>
<evidence type="ECO:0000256" key="8">
    <source>
        <dbReference type="ARBA" id="ARBA00023180"/>
    </source>
</evidence>
<evidence type="ECO:0000256" key="4">
    <source>
        <dbReference type="ARBA" id="ARBA00022729"/>
    </source>
</evidence>
<organism evidence="13 14">
    <name type="scientific">Chanos chanos</name>
    <name type="common">Milkfish</name>
    <name type="synonym">Mugil chanos</name>
    <dbReference type="NCBI Taxonomy" id="29144"/>
    <lineage>
        <taxon>Eukaryota</taxon>
        <taxon>Metazoa</taxon>
        <taxon>Chordata</taxon>
        <taxon>Craniata</taxon>
        <taxon>Vertebrata</taxon>
        <taxon>Euteleostomi</taxon>
        <taxon>Actinopterygii</taxon>
        <taxon>Neopterygii</taxon>
        <taxon>Teleostei</taxon>
        <taxon>Ostariophysi</taxon>
        <taxon>Gonorynchiformes</taxon>
        <taxon>Chanidae</taxon>
        <taxon>Chanos</taxon>
    </lineage>
</organism>
<dbReference type="InterPro" id="IPR003599">
    <property type="entry name" value="Ig_sub"/>
</dbReference>
<evidence type="ECO:0000313" key="14">
    <source>
        <dbReference type="RefSeq" id="XP_030638572.1"/>
    </source>
</evidence>
<evidence type="ECO:0000313" key="13">
    <source>
        <dbReference type="Proteomes" id="UP000504632"/>
    </source>
</evidence>
<reference evidence="14" key="1">
    <citation type="submission" date="2025-08" db="UniProtKB">
        <authorList>
            <consortium name="RefSeq"/>
        </authorList>
    </citation>
    <scope>IDENTIFICATION</scope>
</reference>
<keyword evidence="8" id="KW-0325">Glycoprotein</keyword>
<sequence>MFALMCHRWIYLFAVLVGLAPGLLHVTAMEVIVTKELEAVNGTDVQLKCTFKSTKPISEMLSVSWSFRPLGKNVEESLFFYQETGYPPTEGRFKEHVIWSGDVSSQDASITLQNVQFNYNGTYLCQVKNPPDVHGPVGEIHLKVVESVTYSEIHLLLIIVASAIGAVLLIVLVVVGVRAWRKQNRETDIEFEERQWKDPTVCKPEEAIHLQAPKKVLEVDSSDEEISEASSNEEEDNDEEDDDDDDDDDDDGGDDDD</sequence>
<evidence type="ECO:0000256" key="6">
    <source>
        <dbReference type="ARBA" id="ARBA00023136"/>
    </source>
</evidence>
<dbReference type="AlphaFoldDB" id="A0A6J2W2W3"/>
<feature type="region of interest" description="Disordered" evidence="10">
    <location>
        <begin position="212"/>
        <end position="257"/>
    </location>
</feature>
<keyword evidence="9" id="KW-0393">Immunoglobulin domain</keyword>
<dbReference type="OrthoDB" id="8916449at2759"/>
<evidence type="ECO:0000256" key="5">
    <source>
        <dbReference type="ARBA" id="ARBA00022989"/>
    </source>
</evidence>
<dbReference type="SMART" id="SM00406">
    <property type="entry name" value="IGv"/>
    <property type="match status" value="1"/>
</dbReference>
<dbReference type="Proteomes" id="UP000504632">
    <property type="component" value="Chromosome 8"/>
</dbReference>
<proteinExistence type="inferred from homology"/>